<evidence type="ECO:0008006" key="3">
    <source>
        <dbReference type="Google" id="ProtNLM"/>
    </source>
</evidence>
<proteinExistence type="predicted"/>
<comment type="caution">
    <text evidence="1">The sequence shown here is derived from an EMBL/GenBank/DDBJ whole genome shotgun (WGS) entry which is preliminary data.</text>
</comment>
<gene>
    <name evidence="1" type="ORF">SASPL_158111</name>
</gene>
<protein>
    <recommendedName>
        <fullName evidence="3">Xyloglucan:xyloglucosyl transferase</fullName>
    </recommendedName>
</protein>
<dbReference type="Proteomes" id="UP000298416">
    <property type="component" value="Unassembled WGS sequence"/>
</dbReference>
<reference evidence="1" key="1">
    <citation type="submission" date="2018-01" db="EMBL/GenBank/DDBJ databases">
        <authorList>
            <person name="Mao J.F."/>
        </authorList>
    </citation>
    <scope>NUCLEOTIDE SEQUENCE</scope>
    <source>
        <strain evidence="1">Huo1</strain>
        <tissue evidence="1">Leaf</tissue>
    </source>
</reference>
<dbReference type="OrthoDB" id="4781at2759"/>
<name>A0A8X8VTU0_SALSN</name>
<accession>A0A8X8VTU0</accession>
<dbReference type="AlphaFoldDB" id="A0A8X8VTU0"/>
<reference evidence="1" key="2">
    <citation type="submission" date="2020-08" db="EMBL/GenBank/DDBJ databases">
        <title>Plant Genome Project.</title>
        <authorList>
            <person name="Zhang R.-G."/>
        </authorList>
    </citation>
    <scope>NUCLEOTIDE SEQUENCE</scope>
    <source>
        <strain evidence="1">Huo1</strain>
        <tissue evidence="1">Leaf</tissue>
    </source>
</reference>
<evidence type="ECO:0000313" key="1">
    <source>
        <dbReference type="EMBL" id="KAG6382255.1"/>
    </source>
</evidence>
<organism evidence="1">
    <name type="scientific">Salvia splendens</name>
    <name type="common">Scarlet sage</name>
    <dbReference type="NCBI Taxonomy" id="180675"/>
    <lineage>
        <taxon>Eukaryota</taxon>
        <taxon>Viridiplantae</taxon>
        <taxon>Streptophyta</taxon>
        <taxon>Embryophyta</taxon>
        <taxon>Tracheophyta</taxon>
        <taxon>Spermatophyta</taxon>
        <taxon>Magnoliopsida</taxon>
        <taxon>eudicotyledons</taxon>
        <taxon>Gunneridae</taxon>
        <taxon>Pentapetalae</taxon>
        <taxon>asterids</taxon>
        <taxon>lamiids</taxon>
        <taxon>Lamiales</taxon>
        <taxon>Lamiaceae</taxon>
        <taxon>Nepetoideae</taxon>
        <taxon>Mentheae</taxon>
        <taxon>Salviinae</taxon>
        <taxon>Salvia</taxon>
        <taxon>Salvia subgen. Calosphace</taxon>
        <taxon>core Calosphace</taxon>
    </lineage>
</organism>
<dbReference type="EMBL" id="PNBA02001157">
    <property type="protein sequence ID" value="KAG6382255.1"/>
    <property type="molecule type" value="Genomic_DNA"/>
</dbReference>
<evidence type="ECO:0000313" key="2">
    <source>
        <dbReference type="Proteomes" id="UP000298416"/>
    </source>
</evidence>
<sequence>MNTYLVDSICRWSSSLETPLEYFLLVVSRSRTRSMKSTSNFWGIQPPTFLPAEKAIRNSNSASGSIRLHLSTPIPTHHIYGGTTFRSECDEAIGTPFPKTQAMRVYCSLWNADDWGRVKADWSDFNINSAVGDSANNAGRRRTLTPKAETGS</sequence>
<keyword evidence="2" id="KW-1185">Reference proteome</keyword>